<dbReference type="GO" id="GO:0003723">
    <property type="term" value="F:RNA binding"/>
    <property type="evidence" value="ECO:0007669"/>
    <property type="project" value="InterPro"/>
</dbReference>
<dbReference type="Pfam" id="PF00588">
    <property type="entry name" value="SpoU_methylase"/>
    <property type="match status" value="1"/>
</dbReference>
<accession>A0AB37I9M4</accession>
<dbReference type="PANTHER" id="PTHR43191:SF2">
    <property type="entry name" value="RRNA METHYLTRANSFERASE 3, MITOCHONDRIAL"/>
    <property type="match status" value="1"/>
</dbReference>
<evidence type="ECO:0000259" key="4">
    <source>
        <dbReference type="SMART" id="SM00967"/>
    </source>
</evidence>
<dbReference type="InterPro" id="IPR053888">
    <property type="entry name" value="MRM3-like_sub_bind"/>
</dbReference>
<dbReference type="GO" id="GO:0006396">
    <property type="term" value="P:RNA processing"/>
    <property type="evidence" value="ECO:0007669"/>
    <property type="project" value="InterPro"/>
</dbReference>
<dbReference type="SUPFAM" id="SSF75217">
    <property type="entry name" value="alpha/beta knot"/>
    <property type="match status" value="1"/>
</dbReference>
<proteinExistence type="inferred from homology"/>
<evidence type="ECO:0000313" key="5">
    <source>
        <dbReference type="EMBL" id="QUC12604.1"/>
    </source>
</evidence>
<feature type="domain" description="RNA 2-O ribose methyltransferase substrate binding" evidence="4">
    <location>
        <begin position="39"/>
        <end position="108"/>
    </location>
</feature>
<evidence type="ECO:0000313" key="6">
    <source>
        <dbReference type="Proteomes" id="UP000677180"/>
    </source>
</evidence>
<dbReference type="InterPro" id="IPR029026">
    <property type="entry name" value="tRNA_m1G_MTases_N"/>
</dbReference>
<dbReference type="GO" id="GO:0008173">
    <property type="term" value="F:RNA methyltransferase activity"/>
    <property type="evidence" value="ECO:0007669"/>
    <property type="project" value="InterPro"/>
</dbReference>
<comment type="similarity">
    <text evidence="1">Belongs to the class IV-like SAM-binding methyltransferase superfamily. RNA methyltransferase TrmH family.</text>
</comment>
<sequence length="268" mass="28190">MSVAPERTPNAARELPGSVLRSVRRLRNRRGRELAGKFLAEGRQAVREALSAEDLVTGVIVADPNRHADLLGGTDIPVWLGSEATMRQLSDTVTPQGIVAVCRQPRFNWDDVEDARLLVICAQVRDPGNAGTVIRCADAFGADGVILTSGSVEVWNPKTVRSSVGSLFHLPILTGIDLADAVSHVGGLGMQVLAADGDGEPLDLFAASGGLAKPSAWLMGNEAWGLPAEDAALADHVVAIPMWGAAESLNLSSAAAICLYQTASAQRR</sequence>
<dbReference type="Proteomes" id="UP000677180">
    <property type="component" value="Chromosome"/>
</dbReference>
<dbReference type="InterPro" id="IPR001537">
    <property type="entry name" value="SpoU_MeTrfase"/>
</dbReference>
<dbReference type="CDD" id="cd18095">
    <property type="entry name" value="SpoU-like_rRNA-MTase"/>
    <property type="match status" value="1"/>
</dbReference>
<dbReference type="InterPro" id="IPR029028">
    <property type="entry name" value="Alpha/beta_knot_MTases"/>
</dbReference>
<dbReference type="Pfam" id="PF22435">
    <property type="entry name" value="MRM3-like_sub_bind"/>
    <property type="match status" value="1"/>
</dbReference>
<dbReference type="Gene3D" id="3.30.1330.30">
    <property type="match status" value="1"/>
</dbReference>
<evidence type="ECO:0000256" key="1">
    <source>
        <dbReference type="ARBA" id="ARBA00007228"/>
    </source>
</evidence>
<protein>
    <submittedName>
        <fullName evidence="5">RNA methyltransferase</fullName>
    </submittedName>
</protein>
<dbReference type="InterPro" id="IPR013123">
    <property type="entry name" value="SpoU_subst-bd"/>
</dbReference>
<dbReference type="SUPFAM" id="SSF55315">
    <property type="entry name" value="L30e-like"/>
    <property type="match status" value="1"/>
</dbReference>
<dbReference type="EMBL" id="CP072385">
    <property type="protein sequence ID" value="QUC12604.1"/>
    <property type="molecule type" value="Genomic_DNA"/>
</dbReference>
<dbReference type="Gene3D" id="3.40.1280.10">
    <property type="match status" value="1"/>
</dbReference>
<dbReference type="PANTHER" id="PTHR43191">
    <property type="entry name" value="RRNA METHYLTRANSFERASE 3"/>
    <property type="match status" value="1"/>
</dbReference>
<name>A0AB37I9M4_9ACTN</name>
<evidence type="ECO:0000256" key="2">
    <source>
        <dbReference type="ARBA" id="ARBA00022603"/>
    </source>
</evidence>
<keyword evidence="3" id="KW-0808">Transferase</keyword>
<dbReference type="InterPro" id="IPR029064">
    <property type="entry name" value="Ribosomal_eL30-like_sf"/>
</dbReference>
<keyword evidence="2 5" id="KW-0489">Methyltransferase</keyword>
<evidence type="ECO:0000256" key="3">
    <source>
        <dbReference type="ARBA" id="ARBA00022679"/>
    </source>
</evidence>
<dbReference type="AlphaFoldDB" id="A0AB37I9M4"/>
<dbReference type="InterPro" id="IPR051259">
    <property type="entry name" value="rRNA_Methyltransferase"/>
</dbReference>
<reference evidence="5" key="1">
    <citation type="submission" date="2021-03" db="EMBL/GenBank/DDBJ databases">
        <title>Human Oral Microbial Genomes.</title>
        <authorList>
            <person name="Johnston C.D."/>
            <person name="Chen T."/>
            <person name="Dewhirst F.E."/>
        </authorList>
    </citation>
    <scope>NUCLEOTIDE SEQUENCE</scope>
    <source>
        <strain evidence="5">F0714</strain>
    </source>
</reference>
<organism evidence="5 6">
    <name type="scientific">Arachnia propionica</name>
    <dbReference type="NCBI Taxonomy" id="1750"/>
    <lineage>
        <taxon>Bacteria</taxon>
        <taxon>Bacillati</taxon>
        <taxon>Actinomycetota</taxon>
        <taxon>Actinomycetes</taxon>
        <taxon>Propionibacteriales</taxon>
        <taxon>Propionibacteriaceae</taxon>
        <taxon>Arachnia</taxon>
    </lineage>
</organism>
<dbReference type="SMART" id="SM00967">
    <property type="entry name" value="SpoU_sub_bind"/>
    <property type="match status" value="1"/>
</dbReference>
<dbReference type="GO" id="GO:0005737">
    <property type="term" value="C:cytoplasm"/>
    <property type="evidence" value="ECO:0007669"/>
    <property type="project" value="UniProtKB-ARBA"/>
</dbReference>
<gene>
    <name evidence="5" type="ORF">J5A53_05700</name>
</gene>
<dbReference type="GO" id="GO:0032259">
    <property type="term" value="P:methylation"/>
    <property type="evidence" value="ECO:0007669"/>
    <property type="project" value="UniProtKB-KW"/>
</dbReference>